<dbReference type="KEGG" id="nsm:JO391_16910"/>
<keyword evidence="1" id="KW-0812">Transmembrane</keyword>
<evidence type="ECO:0000256" key="1">
    <source>
        <dbReference type="SAM" id="Phobius"/>
    </source>
</evidence>
<dbReference type="Proteomes" id="UP000826300">
    <property type="component" value="Chromosome"/>
</dbReference>
<dbReference type="RefSeq" id="WP_220661613.1">
    <property type="nucleotide sequence ID" value="NZ_CP069370.1"/>
</dbReference>
<keyword evidence="3" id="KW-1185">Reference proteome</keyword>
<keyword evidence="1" id="KW-1133">Transmembrane helix</keyword>
<name>A0A8G0ZTY6_9RHOB</name>
<organism evidence="2 3">
    <name type="scientific">Neotabrizicola shimadae</name>
    <dbReference type="NCBI Taxonomy" id="2807096"/>
    <lineage>
        <taxon>Bacteria</taxon>
        <taxon>Pseudomonadati</taxon>
        <taxon>Pseudomonadota</taxon>
        <taxon>Alphaproteobacteria</taxon>
        <taxon>Rhodobacterales</taxon>
        <taxon>Paracoccaceae</taxon>
        <taxon>Neotabrizicola</taxon>
    </lineage>
</organism>
<gene>
    <name evidence="2" type="ORF">JO391_16910</name>
</gene>
<protein>
    <submittedName>
        <fullName evidence="2">Uncharacterized protein</fullName>
    </submittedName>
</protein>
<proteinExistence type="predicted"/>
<evidence type="ECO:0000313" key="3">
    <source>
        <dbReference type="Proteomes" id="UP000826300"/>
    </source>
</evidence>
<dbReference type="InterPro" id="IPR046674">
    <property type="entry name" value="DUF6544"/>
</dbReference>
<evidence type="ECO:0000313" key="2">
    <source>
        <dbReference type="EMBL" id="QYZ69395.1"/>
    </source>
</evidence>
<accession>A0A8G0ZTY6</accession>
<dbReference type="AlphaFoldDB" id="A0A8G0ZTY6"/>
<dbReference type="EMBL" id="CP069370">
    <property type="protein sequence ID" value="QYZ69395.1"/>
    <property type="molecule type" value="Genomic_DNA"/>
</dbReference>
<dbReference type="Pfam" id="PF20181">
    <property type="entry name" value="DUF6544"/>
    <property type="match status" value="1"/>
</dbReference>
<keyword evidence="1" id="KW-0472">Membrane</keyword>
<reference evidence="2" key="1">
    <citation type="submission" date="2021-02" db="EMBL/GenBank/DDBJ databases">
        <title>Rhodobacter shimadae sp. nov., an aerobic anoxygenic phototrophic bacterium isolated from a hot spring.</title>
        <authorList>
            <person name="Muramatsu S."/>
            <person name="Haruta S."/>
            <person name="Hirose S."/>
            <person name="Hanada S."/>
        </authorList>
    </citation>
    <scope>NUCLEOTIDE SEQUENCE</scope>
    <source>
        <strain evidence="2">N10</strain>
    </source>
</reference>
<sequence>MALWEWIVLGLAVVAGLAWAAFAWGRRRDDDAATAVWDKLAARRPVEPPRYDPAMVEGLPDIARRYFGRALASGAPLSCVADIAMRGTFTLNGKALPMTARQIIAPPHGFVWKAEVGRGPTGFAGSDAYVAGNTSWTRFRIGGGVPVLRAGGTRDHALASAGRMALECVWTPAALLPQNGAVWEELAPDRARVTLPGPADLRPIELRIDPEGRVTEAVTERWSDANPEKTFRWQPFGGRMLADAAFGEVVVPSEVEIGNFWGTPDWTPFFRARVISVST</sequence>
<feature type="transmembrane region" description="Helical" evidence="1">
    <location>
        <begin position="6"/>
        <end position="24"/>
    </location>
</feature>